<dbReference type="PANTHER" id="PTHR21021">
    <property type="entry name" value="GAF/PUTATIVE CYTOSKELETAL PROTEIN"/>
    <property type="match status" value="1"/>
</dbReference>
<keyword evidence="4" id="KW-1185">Reference proteome</keyword>
<dbReference type="InterPro" id="IPR029016">
    <property type="entry name" value="GAF-like_dom_sf"/>
</dbReference>
<name>A0ABR3B0D9_PHYBL</name>
<accession>A0ABR3B0D9</accession>
<feature type="domain" description="GAF" evidence="2">
    <location>
        <begin position="65"/>
        <end position="166"/>
    </location>
</feature>
<dbReference type="InterPro" id="IPR003018">
    <property type="entry name" value="GAF"/>
</dbReference>
<gene>
    <name evidence="3" type="ORF">J3Q64DRAFT_1105081</name>
</gene>
<comment type="caution">
    <text evidence="3">The sequence shown here is derived from an EMBL/GenBank/DDBJ whole genome shotgun (WGS) entry which is preliminary data.</text>
</comment>
<dbReference type="Gene3D" id="3.30.450.40">
    <property type="match status" value="1"/>
</dbReference>
<evidence type="ECO:0000313" key="4">
    <source>
        <dbReference type="Proteomes" id="UP001448207"/>
    </source>
</evidence>
<sequence>MQEISANTNPSIPKEEFYSDLVDQINAITEDQTYWVTNLSNASSVIYHGLKSLEHFQKKPINWAGFYLVDPKNEKNLILGPFQGKVACTAIPFGKGVCGAAAATQTTQLVKDVHEFPGHIACDAASNSEIVVPIVKDKRLLGVLDIDCEEVEGFDDVDRKGLEAVVKVIVANCEW</sequence>
<dbReference type="PROSITE" id="PS01320">
    <property type="entry name" value="UPF0067"/>
    <property type="match status" value="1"/>
</dbReference>
<dbReference type="InterPro" id="IPR000614">
    <property type="entry name" value="FRMsr_CS"/>
</dbReference>
<dbReference type="Proteomes" id="UP001448207">
    <property type="component" value="Unassembled WGS sequence"/>
</dbReference>
<reference evidence="3 4" key="1">
    <citation type="submission" date="2024-04" db="EMBL/GenBank/DDBJ databases">
        <title>Symmetric and asymmetric DNA N6-adenine methylation regulates different biological responses in Mucorales.</title>
        <authorList>
            <consortium name="Lawrence Berkeley National Laboratory"/>
            <person name="Lax C."/>
            <person name="Mondo S.J."/>
            <person name="Osorio-Concepcion M."/>
            <person name="Muszewska A."/>
            <person name="Corrochano-Luque M."/>
            <person name="Gutierrez G."/>
            <person name="Riley R."/>
            <person name="Lipzen A."/>
            <person name="Guo J."/>
            <person name="Hundley H."/>
            <person name="Amirebrahimi M."/>
            <person name="Ng V."/>
            <person name="Lorenzo-Gutierrez D."/>
            <person name="Binder U."/>
            <person name="Yang J."/>
            <person name="Song Y."/>
            <person name="Canovas D."/>
            <person name="Navarro E."/>
            <person name="Freitag M."/>
            <person name="Gabaldon T."/>
            <person name="Grigoriev I.V."/>
            <person name="Corrochano L.M."/>
            <person name="Nicolas F.E."/>
            <person name="Garre V."/>
        </authorList>
    </citation>
    <scope>NUCLEOTIDE SEQUENCE [LARGE SCALE GENOMIC DNA]</scope>
    <source>
        <strain evidence="3 4">L51</strain>
    </source>
</reference>
<comment type="similarity">
    <text evidence="1">Belongs to the free Met sulfoxide reductase family.</text>
</comment>
<dbReference type="InterPro" id="IPR051330">
    <property type="entry name" value="Phosphatase_reg/MetRdx"/>
</dbReference>
<proteinExistence type="inferred from homology"/>
<dbReference type="SUPFAM" id="SSF55781">
    <property type="entry name" value="GAF domain-like"/>
    <property type="match status" value="1"/>
</dbReference>
<evidence type="ECO:0000259" key="2">
    <source>
        <dbReference type="Pfam" id="PF13185"/>
    </source>
</evidence>
<evidence type="ECO:0000313" key="3">
    <source>
        <dbReference type="EMBL" id="KAL0085595.1"/>
    </source>
</evidence>
<dbReference type="EMBL" id="JBCLYO010000010">
    <property type="protein sequence ID" value="KAL0085595.1"/>
    <property type="molecule type" value="Genomic_DNA"/>
</dbReference>
<dbReference type="PANTHER" id="PTHR21021:SF15">
    <property type="entry name" value="FREE METHIONINE-R-SULFOXIDE REDUCTASE"/>
    <property type="match status" value="1"/>
</dbReference>
<organism evidence="3 4">
    <name type="scientific">Phycomyces blakesleeanus</name>
    <dbReference type="NCBI Taxonomy" id="4837"/>
    <lineage>
        <taxon>Eukaryota</taxon>
        <taxon>Fungi</taxon>
        <taxon>Fungi incertae sedis</taxon>
        <taxon>Mucoromycota</taxon>
        <taxon>Mucoromycotina</taxon>
        <taxon>Mucoromycetes</taxon>
        <taxon>Mucorales</taxon>
        <taxon>Phycomycetaceae</taxon>
        <taxon>Phycomyces</taxon>
    </lineage>
</organism>
<protein>
    <submittedName>
        <fullName evidence="3">GAF domain-like protein</fullName>
    </submittedName>
</protein>
<evidence type="ECO:0000256" key="1">
    <source>
        <dbReference type="ARBA" id="ARBA00038454"/>
    </source>
</evidence>
<dbReference type="Pfam" id="PF13185">
    <property type="entry name" value="GAF_2"/>
    <property type="match status" value="1"/>
</dbReference>